<gene>
    <name evidence="2" type="ORF">NWE73_16455</name>
</gene>
<sequence>MKYFLVIVSSLFCLCAKANTPDRWSVTFNGAEKFSLNDSSSGKEKNYSISFFRGHNELMNLPAREEIWLKWRQRLTALSQRNLESKHCLTPLIFSIERKNQGTLIKRICLKENSPDATEAKNILIEFNGYLYGK</sequence>
<keyword evidence="1" id="KW-0732">Signal</keyword>
<dbReference type="RefSeq" id="WP_277579452.1">
    <property type="nucleotide sequence ID" value="NZ_JANRMI010000005.1"/>
</dbReference>
<feature type="signal peptide" evidence="1">
    <location>
        <begin position="1"/>
        <end position="18"/>
    </location>
</feature>
<proteinExistence type="predicted"/>
<evidence type="ECO:0000256" key="1">
    <source>
        <dbReference type="SAM" id="SignalP"/>
    </source>
</evidence>
<name>A0ABT6DM75_9BACT</name>
<protein>
    <submittedName>
        <fullName evidence="2">Uncharacterized protein</fullName>
    </submittedName>
</protein>
<accession>A0ABT6DM75</accession>
<feature type="chain" id="PRO_5047177197" evidence="1">
    <location>
        <begin position="19"/>
        <end position="134"/>
    </location>
</feature>
<dbReference type="EMBL" id="JANRMI010000005">
    <property type="protein sequence ID" value="MDG0817976.1"/>
    <property type="molecule type" value="Genomic_DNA"/>
</dbReference>
<comment type="caution">
    <text evidence="2">The sequence shown here is derived from an EMBL/GenBank/DDBJ whole genome shotgun (WGS) entry which is preliminary data.</text>
</comment>
<evidence type="ECO:0000313" key="2">
    <source>
        <dbReference type="EMBL" id="MDG0817976.1"/>
    </source>
</evidence>
<keyword evidence="3" id="KW-1185">Reference proteome</keyword>
<reference evidence="2" key="1">
    <citation type="submission" date="2022-08" db="EMBL/GenBank/DDBJ databases">
        <title>Novel Bdellovibrio Species Isolated from Svalbard: Designation Bdellovibrio svalbardensis.</title>
        <authorList>
            <person name="Mitchell R.J."/>
            <person name="Choi S.Y."/>
        </authorList>
    </citation>
    <scope>NUCLEOTIDE SEQUENCE</scope>
    <source>
        <strain evidence="2">PAP01</strain>
    </source>
</reference>
<dbReference type="Proteomes" id="UP001152321">
    <property type="component" value="Unassembled WGS sequence"/>
</dbReference>
<evidence type="ECO:0000313" key="3">
    <source>
        <dbReference type="Proteomes" id="UP001152321"/>
    </source>
</evidence>
<organism evidence="2 3">
    <name type="scientific">Bdellovibrio svalbardensis</name>
    <dbReference type="NCBI Taxonomy" id="2972972"/>
    <lineage>
        <taxon>Bacteria</taxon>
        <taxon>Pseudomonadati</taxon>
        <taxon>Bdellovibrionota</taxon>
        <taxon>Bdellovibrionia</taxon>
        <taxon>Bdellovibrionales</taxon>
        <taxon>Pseudobdellovibrionaceae</taxon>
        <taxon>Bdellovibrio</taxon>
    </lineage>
</organism>